<proteinExistence type="predicted"/>
<protein>
    <submittedName>
        <fullName evidence="2">Uncharacterized protein</fullName>
    </submittedName>
</protein>
<feature type="region of interest" description="Disordered" evidence="1">
    <location>
        <begin position="1"/>
        <end position="20"/>
    </location>
</feature>
<dbReference type="EMBL" id="MDYN01000002">
    <property type="protein sequence ID" value="OQD89403.1"/>
    <property type="molecule type" value="Genomic_DNA"/>
</dbReference>
<name>A0A1V6QJL8_9EURO</name>
<dbReference type="AlphaFoldDB" id="A0A1V6QJL8"/>
<dbReference type="Proteomes" id="UP000191672">
    <property type="component" value="Unassembled WGS sequence"/>
</dbReference>
<evidence type="ECO:0000313" key="3">
    <source>
        <dbReference type="Proteomes" id="UP000191672"/>
    </source>
</evidence>
<keyword evidence="3" id="KW-1185">Reference proteome</keyword>
<gene>
    <name evidence="2" type="ORF">PENANT_c002G11467</name>
</gene>
<accession>A0A1V6QJL8</accession>
<sequence length="54" mass="5916">MTTAEKKPKPSRPGIPNQISPSAWWSKLELDTRTMLMMLKGALAPTIAIAIHVS</sequence>
<dbReference type="STRING" id="416450.A0A1V6QJL8"/>
<organism evidence="2 3">
    <name type="scientific">Penicillium antarcticum</name>
    <dbReference type="NCBI Taxonomy" id="416450"/>
    <lineage>
        <taxon>Eukaryota</taxon>
        <taxon>Fungi</taxon>
        <taxon>Dikarya</taxon>
        <taxon>Ascomycota</taxon>
        <taxon>Pezizomycotina</taxon>
        <taxon>Eurotiomycetes</taxon>
        <taxon>Eurotiomycetidae</taxon>
        <taxon>Eurotiales</taxon>
        <taxon>Aspergillaceae</taxon>
        <taxon>Penicillium</taxon>
    </lineage>
</organism>
<comment type="caution">
    <text evidence="2">The sequence shown here is derived from an EMBL/GenBank/DDBJ whole genome shotgun (WGS) entry which is preliminary data.</text>
</comment>
<evidence type="ECO:0000256" key="1">
    <source>
        <dbReference type="SAM" id="MobiDB-lite"/>
    </source>
</evidence>
<reference evidence="3" key="1">
    <citation type="journal article" date="2017" name="Nat. Microbiol.">
        <title>Global analysis of biosynthetic gene clusters reveals vast potential of secondary metabolite production in Penicillium species.</title>
        <authorList>
            <person name="Nielsen J.C."/>
            <person name="Grijseels S."/>
            <person name="Prigent S."/>
            <person name="Ji B."/>
            <person name="Dainat J."/>
            <person name="Nielsen K.F."/>
            <person name="Frisvad J.C."/>
            <person name="Workman M."/>
            <person name="Nielsen J."/>
        </authorList>
    </citation>
    <scope>NUCLEOTIDE SEQUENCE [LARGE SCALE GENOMIC DNA]</scope>
    <source>
        <strain evidence="3">IBT 31811</strain>
    </source>
</reference>
<evidence type="ECO:0000313" key="2">
    <source>
        <dbReference type="EMBL" id="OQD89403.1"/>
    </source>
</evidence>